<evidence type="ECO:0000256" key="1">
    <source>
        <dbReference type="SAM" id="MobiDB-lite"/>
    </source>
</evidence>
<proteinExistence type="predicted"/>
<evidence type="ECO:0000313" key="2">
    <source>
        <dbReference type="EMBL" id="TRY77849.1"/>
    </source>
</evidence>
<feature type="region of interest" description="Disordered" evidence="1">
    <location>
        <begin position="248"/>
        <end position="317"/>
    </location>
</feature>
<name>A0A553PJL7_TIGCA</name>
<gene>
    <name evidence="2" type="ORF">TCAL_09769</name>
</gene>
<dbReference type="EMBL" id="VCGU01000003">
    <property type="protein sequence ID" value="TRY77849.1"/>
    <property type="molecule type" value="Genomic_DNA"/>
</dbReference>
<dbReference type="AlphaFoldDB" id="A0A553PJL7"/>
<dbReference type="Proteomes" id="UP000318571">
    <property type="component" value="Chromosome 11"/>
</dbReference>
<accession>A0A553PJL7</accession>
<keyword evidence="3" id="KW-1185">Reference proteome</keyword>
<protein>
    <submittedName>
        <fullName evidence="2">Uncharacterized protein</fullName>
    </submittedName>
</protein>
<feature type="compositionally biased region" description="Basic and acidic residues" evidence="1">
    <location>
        <begin position="269"/>
        <end position="292"/>
    </location>
</feature>
<reference evidence="2 3" key="1">
    <citation type="journal article" date="2018" name="Nat. Ecol. Evol.">
        <title>Genomic signatures of mitonuclear coevolution across populations of Tigriopus californicus.</title>
        <authorList>
            <person name="Barreto F.S."/>
            <person name="Watson E.T."/>
            <person name="Lima T.G."/>
            <person name="Willett C.S."/>
            <person name="Edmands S."/>
            <person name="Li W."/>
            <person name="Burton R.S."/>
        </authorList>
    </citation>
    <scope>NUCLEOTIDE SEQUENCE [LARGE SCALE GENOMIC DNA]</scope>
    <source>
        <strain evidence="2 3">San Diego</strain>
    </source>
</reference>
<sequence length="537" mass="60159">MLPSHNMANRLKITDGEYCYDVARTVCTESIEQVDNEVCSYTYEKKYEDTTAQTVEVTFKKESSVQMVTVCQPGYGHGYQAYGQQYCKEVAQETQYNVPMVAPLDVDVRVGYPEPVKACVNKPIALPQISCEVITENKCVVQPQIEEATETVQKCVTSLGEPACQKVELTLPKQRCVELVYGYAEDAHKQEDNPSQLNTTIGSKMKSFIALAVLLPLVASAPNTGSYASFTQHGQSFGYNSNGGSLSYAHKPTSSPYQPQESTYQPHPYHAEPSYKPEPYHTEPAYKPESYHPEPTYKPAPSYGHHQPSYHQEPKYGYEQPKHNCTVEDVTEEAEVCTPAFKTECEDVELAIKKITDGEYCYDVARTVCTESIEQVDNEVCSYTYEKKYEDTTAQTVEVTFKKESSVQMVTVCQPGYGHGYQAYGQQYCKEVAQETQYNVPMVAPLDVDVRVGYPEPVKACVNKPIALPQISCEVITENKCVVQPQIEEATETVQKCVTSLGEPACQKVELTLPKQRCVELVYGYAEDAHKQEEYAQ</sequence>
<feature type="compositionally biased region" description="Polar residues" evidence="1">
    <location>
        <begin position="252"/>
        <end position="265"/>
    </location>
</feature>
<organism evidence="2 3">
    <name type="scientific">Tigriopus californicus</name>
    <name type="common">Marine copepod</name>
    <dbReference type="NCBI Taxonomy" id="6832"/>
    <lineage>
        <taxon>Eukaryota</taxon>
        <taxon>Metazoa</taxon>
        <taxon>Ecdysozoa</taxon>
        <taxon>Arthropoda</taxon>
        <taxon>Crustacea</taxon>
        <taxon>Multicrustacea</taxon>
        <taxon>Hexanauplia</taxon>
        <taxon>Copepoda</taxon>
        <taxon>Harpacticoida</taxon>
        <taxon>Harpacticidae</taxon>
        <taxon>Tigriopus</taxon>
    </lineage>
</organism>
<evidence type="ECO:0000313" key="3">
    <source>
        <dbReference type="Proteomes" id="UP000318571"/>
    </source>
</evidence>
<comment type="caution">
    <text evidence="2">The sequence shown here is derived from an EMBL/GenBank/DDBJ whole genome shotgun (WGS) entry which is preliminary data.</text>
</comment>